<feature type="non-terminal residue" evidence="12">
    <location>
        <position position="1"/>
    </location>
</feature>
<dbReference type="PROSITE" id="PS51115">
    <property type="entry name" value="LAMININ_IVA"/>
    <property type="match status" value="1"/>
</dbReference>
<evidence type="ECO:0000259" key="11">
    <source>
        <dbReference type="PROSITE" id="PS51115"/>
    </source>
</evidence>
<dbReference type="FunFam" id="2.10.25.10:FF:000051">
    <property type="entry name" value="Laminin subunit alpha 4"/>
    <property type="match status" value="1"/>
</dbReference>
<evidence type="ECO:0000256" key="1">
    <source>
        <dbReference type="ARBA" id="ARBA00004613"/>
    </source>
</evidence>
<dbReference type="PROSITE" id="PS50027">
    <property type="entry name" value="EGF_LAM_2"/>
    <property type="match status" value="5"/>
</dbReference>
<dbReference type="Pfam" id="PF00052">
    <property type="entry name" value="Laminin_B"/>
    <property type="match status" value="1"/>
</dbReference>
<evidence type="ECO:0000256" key="6">
    <source>
        <dbReference type="ARBA" id="ARBA00023180"/>
    </source>
</evidence>
<feature type="disulfide bond" evidence="8">
    <location>
        <begin position="362"/>
        <end position="371"/>
    </location>
</feature>
<evidence type="ECO:0008006" key="13">
    <source>
        <dbReference type="Google" id="ProtNLM"/>
    </source>
</evidence>
<evidence type="ECO:0000256" key="9">
    <source>
        <dbReference type="SAM" id="Coils"/>
    </source>
</evidence>
<evidence type="ECO:0000256" key="8">
    <source>
        <dbReference type="PROSITE-ProRule" id="PRU00460"/>
    </source>
</evidence>
<keyword evidence="9" id="KW-0175">Coiled coil</keyword>
<accession>A0A1B6GWV5</accession>
<evidence type="ECO:0000256" key="4">
    <source>
        <dbReference type="ARBA" id="ARBA00022737"/>
    </source>
</evidence>
<feature type="coiled-coil region" evidence="9">
    <location>
        <begin position="924"/>
        <end position="973"/>
    </location>
</feature>
<dbReference type="GO" id="GO:0005576">
    <property type="term" value="C:extracellular region"/>
    <property type="evidence" value="ECO:0007669"/>
    <property type="project" value="UniProtKB-SubCell"/>
</dbReference>
<dbReference type="SMART" id="SM00281">
    <property type="entry name" value="LamB"/>
    <property type="match status" value="1"/>
</dbReference>
<dbReference type="InterPro" id="IPR056863">
    <property type="entry name" value="LMN_ATRN_NET-like_EGF"/>
</dbReference>
<evidence type="ECO:0000256" key="2">
    <source>
        <dbReference type="ARBA" id="ARBA00022525"/>
    </source>
</evidence>
<proteinExistence type="predicted"/>
<dbReference type="InterPro" id="IPR000742">
    <property type="entry name" value="EGF"/>
</dbReference>
<feature type="coiled-coil region" evidence="9">
    <location>
        <begin position="823"/>
        <end position="892"/>
    </location>
</feature>
<dbReference type="FunFam" id="2.10.25.10:FF:000580">
    <property type="entry name" value="Wing blister, isoform B"/>
    <property type="match status" value="1"/>
</dbReference>
<evidence type="ECO:0000256" key="5">
    <source>
        <dbReference type="ARBA" id="ARBA00023157"/>
    </source>
</evidence>
<feature type="disulfide bond" evidence="8">
    <location>
        <begin position="468"/>
        <end position="477"/>
    </location>
</feature>
<dbReference type="Pfam" id="PF00053">
    <property type="entry name" value="EGF_laminin"/>
    <property type="match status" value="6"/>
</dbReference>
<keyword evidence="2" id="KW-0964">Secreted</keyword>
<organism evidence="12">
    <name type="scientific">Cuerna arida</name>
    <dbReference type="NCBI Taxonomy" id="1464854"/>
    <lineage>
        <taxon>Eukaryota</taxon>
        <taxon>Metazoa</taxon>
        <taxon>Ecdysozoa</taxon>
        <taxon>Arthropoda</taxon>
        <taxon>Hexapoda</taxon>
        <taxon>Insecta</taxon>
        <taxon>Pterygota</taxon>
        <taxon>Neoptera</taxon>
        <taxon>Paraneoptera</taxon>
        <taxon>Hemiptera</taxon>
        <taxon>Auchenorrhyncha</taxon>
        <taxon>Membracoidea</taxon>
        <taxon>Cicadellidae</taxon>
        <taxon>Cicadellinae</taxon>
        <taxon>Proconiini</taxon>
        <taxon>Cuerna</taxon>
    </lineage>
</organism>
<feature type="coiled-coil region" evidence="9">
    <location>
        <begin position="547"/>
        <end position="574"/>
    </location>
</feature>
<keyword evidence="6" id="KW-0325">Glycoprotein</keyword>
<dbReference type="EMBL" id="GECZ01002889">
    <property type="protein sequence ID" value="JAS66880.1"/>
    <property type="molecule type" value="Transcribed_RNA"/>
</dbReference>
<dbReference type="PROSITE" id="PS01248">
    <property type="entry name" value="EGF_LAM_1"/>
    <property type="match status" value="3"/>
</dbReference>
<keyword evidence="7 8" id="KW-0424">Laminin EGF-like domain</keyword>
<dbReference type="FunFam" id="2.10.25.10:FF:000105">
    <property type="entry name" value="laminin subunit gamma-1"/>
    <property type="match status" value="1"/>
</dbReference>
<comment type="caution">
    <text evidence="8">Lacks conserved residue(s) required for the propagation of feature annotation.</text>
</comment>
<dbReference type="PANTHER" id="PTHR10574">
    <property type="entry name" value="NETRIN/LAMININ-RELATED"/>
    <property type="match status" value="1"/>
</dbReference>
<evidence type="ECO:0000259" key="10">
    <source>
        <dbReference type="PROSITE" id="PS50027"/>
    </source>
</evidence>
<feature type="coiled-coil region" evidence="9">
    <location>
        <begin position="649"/>
        <end position="775"/>
    </location>
</feature>
<dbReference type="GO" id="GO:0005604">
    <property type="term" value="C:basement membrane"/>
    <property type="evidence" value="ECO:0007669"/>
    <property type="project" value="TreeGrafter"/>
</dbReference>
<dbReference type="Pfam" id="PF24973">
    <property type="entry name" value="EGF_LMN_ATRN"/>
    <property type="match status" value="1"/>
</dbReference>
<feature type="domain" description="Laminin EGF-like" evidence="10">
    <location>
        <begin position="338"/>
        <end position="391"/>
    </location>
</feature>
<dbReference type="AlphaFoldDB" id="A0A1B6GWV5"/>
<feature type="domain" description="Laminin EGF-like" evidence="10">
    <location>
        <begin position="446"/>
        <end position="495"/>
    </location>
</feature>
<feature type="non-terminal residue" evidence="12">
    <location>
        <position position="1128"/>
    </location>
</feature>
<dbReference type="GO" id="GO:0009888">
    <property type="term" value="P:tissue development"/>
    <property type="evidence" value="ECO:0007669"/>
    <property type="project" value="TreeGrafter"/>
</dbReference>
<evidence type="ECO:0000256" key="7">
    <source>
        <dbReference type="ARBA" id="ARBA00023292"/>
    </source>
</evidence>
<dbReference type="InterPro" id="IPR050440">
    <property type="entry name" value="Laminin/Netrin_ECM"/>
</dbReference>
<dbReference type="SMART" id="SM00180">
    <property type="entry name" value="EGF_Lam"/>
    <property type="match status" value="6"/>
</dbReference>
<dbReference type="SUPFAM" id="SSF57196">
    <property type="entry name" value="EGF/Laminin"/>
    <property type="match status" value="6"/>
</dbReference>
<dbReference type="SMART" id="SM00181">
    <property type="entry name" value="EGF"/>
    <property type="match status" value="3"/>
</dbReference>
<dbReference type="GO" id="GO:0009887">
    <property type="term" value="P:animal organ morphogenesis"/>
    <property type="evidence" value="ECO:0007669"/>
    <property type="project" value="TreeGrafter"/>
</dbReference>
<dbReference type="PANTHER" id="PTHR10574:SF435">
    <property type="entry name" value="LAMININ SUBUNIT GAMMA-1"/>
    <property type="match status" value="1"/>
</dbReference>
<feature type="domain" description="Laminin EGF-like" evidence="10">
    <location>
        <begin position="496"/>
        <end position="542"/>
    </location>
</feature>
<dbReference type="InterPro" id="IPR002049">
    <property type="entry name" value="LE_dom"/>
</dbReference>
<keyword evidence="3" id="KW-0732">Signal</keyword>
<feature type="disulfide bond" evidence="8">
    <location>
        <begin position="418"/>
        <end position="427"/>
    </location>
</feature>
<reference evidence="12" key="1">
    <citation type="submission" date="2015-11" db="EMBL/GenBank/DDBJ databases">
        <title>De novo transcriptome assembly of four potential Pierce s Disease insect vectors from Arizona vineyards.</title>
        <authorList>
            <person name="Tassone E.E."/>
        </authorList>
    </citation>
    <scope>NUCLEOTIDE SEQUENCE</scope>
</reference>
<feature type="domain" description="Laminin IV type A" evidence="11">
    <location>
        <begin position="6"/>
        <end position="186"/>
    </location>
</feature>
<evidence type="ECO:0000256" key="3">
    <source>
        <dbReference type="ARBA" id="ARBA00022729"/>
    </source>
</evidence>
<dbReference type="PRINTS" id="PR00011">
    <property type="entry name" value="EGFLAMININ"/>
</dbReference>
<feature type="coiled-coil region" evidence="9">
    <location>
        <begin position="1002"/>
        <end position="1119"/>
    </location>
</feature>
<evidence type="ECO:0000313" key="12">
    <source>
        <dbReference type="EMBL" id="JAS66880.1"/>
    </source>
</evidence>
<feature type="disulfide bond" evidence="8">
    <location>
        <begin position="496"/>
        <end position="508"/>
    </location>
</feature>
<gene>
    <name evidence="12" type="ORF">g.756</name>
</gene>
<keyword evidence="4" id="KW-0677">Repeat</keyword>
<dbReference type="InterPro" id="IPR000034">
    <property type="entry name" value="Laminin_IV"/>
</dbReference>
<keyword evidence="5 8" id="KW-1015">Disulfide bond</keyword>
<feature type="disulfide bond" evidence="8">
    <location>
        <begin position="517"/>
        <end position="526"/>
    </location>
</feature>
<protein>
    <recommendedName>
        <fullName evidence="13">Laminin IV type A domain-containing protein</fullName>
    </recommendedName>
</protein>
<name>A0A1B6GWV5_9HEMI</name>
<dbReference type="FunFam" id="2.10.25.10:FF:000224">
    <property type="entry name" value="Usherin"/>
    <property type="match status" value="1"/>
</dbReference>
<dbReference type="CDD" id="cd00055">
    <property type="entry name" value="EGF_Lam"/>
    <property type="match status" value="5"/>
</dbReference>
<feature type="domain" description="Laminin EGF-like" evidence="10">
    <location>
        <begin position="234"/>
        <end position="282"/>
    </location>
</feature>
<feature type="disulfide bond" evidence="8">
    <location>
        <begin position="252"/>
        <end position="261"/>
    </location>
</feature>
<feature type="domain" description="Laminin EGF-like" evidence="10">
    <location>
        <begin position="392"/>
        <end position="445"/>
    </location>
</feature>
<sequence length="1128" mass="126682">DSRFLRNREKWTVFERYKGILDDDAIQYNHQTQSINIRPNITNQPDYIYFSAPDKFLGDRRFSYNRMFRFSLYFDQIMIGSPTIEIILEGSKGEFRVSTTIPSQGVQKMDLYRQKFEFRLNENYWQPRLPFITFMALLSNLTAIRIRAAYPQSNLITYLDDVQLETAQLTGSSWARDELVASWVERCKCPNGYVGQFCESCAFGFRHIFDASRETPSGLIHKRKLKAFQTCVPCSCNGHSESCDSDSGRCICQHNTMGDNCDQCARGFYGNPLLGTPNDCKPCGCPNNAACKQSYNGDIICLECPTGYAGPRCNVCADGYFGDPTGNLTGTVQPCQICDCNDNIDTNAIGNCNRTTGQCLKCIYNTDGFHCEKCLPGFYGEALGGVNGCKPCNCHELGTRKDPDGLPVCHPVTGQCSCLDNVTNQRCDQCMPGFFNFISGKGCESCMCNSTGTKPNTVCNAVSGQCECWSGIVGRSCNLCAHYHYGFESESGCKPCNCDSLGSKETQCDVISGQCTCIENVEGRQCNKCKENKFDRQRGCLDCPHCYNLVQKAVHNHKRNLDQLQNILQTIANNPLTDNLEQIPEFEKELLIVRGEAKELLREADRISDKNDVVQLIGEMKNKLNKIDEDLKSVDLGLASINLDNSIDTDALYKKIEQSRDELKAANEQLKTDGLSIIEKAKEKIDNLGQRNSEMTEISKKAHELVDNLKENLMEIQQVANRAKNTSVEAYEMLLDATQLQQNASDQAHNFEYKLQELEGKLRETDEQIEKLRGPTLEANRKALESFEEVKNLEIPDSLLKQSDFQLINEDRTKSEQEAYRLLNETEKLLDSMQNLRNTVKEAVRRATEILDSVQNQQEILDDLLSDINAANSRANNAIATANKTLQDAQETFDTLTEFDKQVQLNKALATAALEKVSDVEKTLQEVRTKTNEAADSLSDAEENAVAASLIAVEVQEQLMDAMLNETKNLEETTNSMLKQSRSLHDETESLPVRLNNTAQILDQFEQQIDSNSSLITKAKQKVSQAETSTLEANKKVAKTLSELEEIEKELASVPNLTADDLDRLEEKLRALEEELDRTDLDNRLDTLLSIHSDQSSQLKAYEHELDSLVEQVKNVKDIMTALPDGCF</sequence>
<dbReference type="Gene3D" id="2.10.25.10">
    <property type="entry name" value="Laminin"/>
    <property type="match status" value="6"/>
</dbReference>
<comment type="subcellular location">
    <subcellularLocation>
        <location evidence="1">Secreted</location>
    </subcellularLocation>
</comment>
<feature type="disulfide bond" evidence="8">
    <location>
        <begin position="498"/>
        <end position="515"/>
    </location>
</feature>
<dbReference type="GO" id="GO:0007411">
    <property type="term" value="P:axon guidance"/>
    <property type="evidence" value="ECO:0007669"/>
    <property type="project" value="TreeGrafter"/>
</dbReference>